<evidence type="ECO:0000313" key="2">
    <source>
        <dbReference type="Proteomes" id="UP000199387"/>
    </source>
</evidence>
<name>A0A1G6I5N1_9BACL</name>
<keyword evidence="2" id="KW-1185">Reference proteome</keyword>
<evidence type="ECO:0000313" key="1">
    <source>
        <dbReference type="EMBL" id="SDC01837.1"/>
    </source>
</evidence>
<protein>
    <submittedName>
        <fullName evidence="1">Uncharacterized protein</fullName>
    </submittedName>
</protein>
<accession>A0A1G6I5N1</accession>
<reference evidence="1 2" key="1">
    <citation type="submission" date="2016-10" db="EMBL/GenBank/DDBJ databases">
        <authorList>
            <person name="de Groot N.N."/>
        </authorList>
    </citation>
    <scope>NUCLEOTIDE SEQUENCE [LARGE SCALE GENOMIC DNA]</scope>
    <source>
        <strain evidence="1 2">DSM 45514</strain>
    </source>
</reference>
<dbReference type="EMBL" id="FMZA01000002">
    <property type="protein sequence ID" value="SDC01837.1"/>
    <property type="molecule type" value="Genomic_DNA"/>
</dbReference>
<gene>
    <name evidence="1" type="ORF">SAMN04488112_10270</name>
</gene>
<proteinExistence type="predicted"/>
<dbReference type="Proteomes" id="UP000199387">
    <property type="component" value="Unassembled WGS sequence"/>
</dbReference>
<dbReference type="STRING" id="1236220.SAMN04488112_10270"/>
<organism evidence="1 2">
    <name type="scientific">Melghirimyces thermohalophilus</name>
    <dbReference type="NCBI Taxonomy" id="1236220"/>
    <lineage>
        <taxon>Bacteria</taxon>
        <taxon>Bacillati</taxon>
        <taxon>Bacillota</taxon>
        <taxon>Bacilli</taxon>
        <taxon>Bacillales</taxon>
        <taxon>Thermoactinomycetaceae</taxon>
        <taxon>Melghirimyces</taxon>
    </lineage>
</organism>
<dbReference type="AlphaFoldDB" id="A0A1G6I5N1"/>
<sequence>MQRAPRGSFFMEVQGNQHRRRSLIEKATFKTDPKWILIPNNGVEKETFFNKEEDG</sequence>